<reference evidence="2 3" key="1">
    <citation type="journal article" date="2004" name="Science">
        <title>The genome of the diatom Thalassiosira pseudonana: ecology, evolution, and metabolism.</title>
        <authorList>
            <person name="Armbrust E.V."/>
            <person name="Berges J.A."/>
            <person name="Bowler C."/>
            <person name="Green B.R."/>
            <person name="Martinez D."/>
            <person name="Putnam N.H."/>
            <person name="Zhou S."/>
            <person name="Allen A.E."/>
            <person name="Apt K.E."/>
            <person name="Bechner M."/>
            <person name="Brzezinski M.A."/>
            <person name="Chaal B.K."/>
            <person name="Chiovitti A."/>
            <person name="Davis A.K."/>
            <person name="Demarest M.S."/>
            <person name="Detter J.C."/>
            <person name="Glavina T."/>
            <person name="Goodstein D."/>
            <person name="Hadi M.Z."/>
            <person name="Hellsten U."/>
            <person name="Hildebrand M."/>
            <person name="Jenkins B.D."/>
            <person name="Jurka J."/>
            <person name="Kapitonov V.V."/>
            <person name="Kroger N."/>
            <person name="Lau W.W."/>
            <person name="Lane T.W."/>
            <person name="Larimer F.W."/>
            <person name="Lippmeier J.C."/>
            <person name="Lucas S."/>
            <person name="Medina M."/>
            <person name="Montsant A."/>
            <person name="Obornik M."/>
            <person name="Parker M.S."/>
            <person name="Palenik B."/>
            <person name="Pazour G.J."/>
            <person name="Richardson P.M."/>
            <person name="Rynearson T.A."/>
            <person name="Saito M.A."/>
            <person name="Schwartz D.C."/>
            <person name="Thamatrakoln K."/>
            <person name="Valentin K."/>
            <person name="Vardi A."/>
            <person name="Wilkerson F.P."/>
            <person name="Rokhsar D.S."/>
        </authorList>
    </citation>
    <scope>NUCLEOTIDE SEQUENCE [LARGE SCALE GENOMIC DNA]</scope>
    <source>
        <strain evidence="2 3">CCMP1335</strain>
    </source>
</reference>
<feature type="region of interest" description="Disordered" evidence="1">
    <location>
        <begin position="258"/>
        <end position="295"/>
    </location>
</feature>
<dbReference type="Proteomes" id="UP000001449">
    <property type="component" value="Unassembled WGS sequence"/>
</dbReference>
<feature type="compositionally biased region" description="Basic residues" evidence="1">
    <location>
        <begin position="279"/>
        <end position="288"/>
    </location>
</feature>
<evidence type="ECO:0000256" key="1">
    <source>
        <dbReference type="SAM" id="MobiDB-lite"/>
    </source>
</evidence>
<feature type="region of interest" description="Disordered" evidence="1">
    <location>
        <begin position="27"/>
        <end position="60"/>
    </location>
</feature>
<dbReference type="GeneID" id="7447685"/>
<gene>
    <name evidence="2" type="ORF">THAPSDRAFT_bd1835</name>
</gene>
<feature type="compositionally biased region" description="Low complexity" evidence="1">
    <location>
        <begin position="39"/>
        <end position="60"/>
    </location>
</feature>
<dbReference type="KEGG" id="tps:THAPSDRAFT_bd1835"/>
<evidence type="ECO:0000313" key="3">
    <source>
        <dbReference type="Proteomes" id="UP000001449"/>
    </source>
</evidence>
<evidence type="ECO:0000313" key="2">
    <source>
        <dbReference type="EMBL" id="EED86329.1"/>
    </source>
</evidence>
<protein>
    <submittedName>
        <fullName evidence="2">Uncharacterized protein</fullName>
    </submittedName>
</protein>
<dbReference type="PaxDb" id="35128-Thapsdraft1835"/>
<proteinExistence type="predicted"/>
<feature type="region of interest" description="Disordered" evidence="1">
    <location>
        <begin position="130"/>
        <end position="153"/>
    </location>
</feature>
<organism evidence="2 3">
    <name type="scientific">Thalassiosira pseudonana</name>
    <name type="common">Marine diatom</name>
    <name type="synonym">Cyclotella nana</name>
    <dbReference type="NCBI Taxonomy" id="35128"/>
    <lineage>
        <taxon>Eukaryota</taxon>
        <taxon>Sar</taxon>
        <taxon>Stramenopiles</taxon>
        <taxon>Ochrophyta</taxon>
        <taxon>Bacillariophyta</taxon>
        <taxon>Coscinodiscophyceae</taxon>
        <taxon>Thalassiosirophycidae</taxon>
        <taxon>Thalassiosirales</taxon>
        <taxon>Thalassiosiraceae</taxon>
        <taxon>Thalassiosira</taxon>
    </lineage>
</organism>
<name>B8LEB8_THAPS</name>
<dbReference type="InParanoid" id="B8LEB8"/>
<sequence>MSSNLSSSNDGNTNANINNANINIATTPIKSNERKRSNLKSSNFNLKNSSNKENSSSTKKTVTWSYIRYSPSPIAYLNPEDVSSVWYTQEQHNGLKFDAASSAGVKLELPFITNEGNRQKFVMVGDFDEEDGDTSVDTNAATSGSKNATNSKDFNTTVTNENEYQDFTNDKGEEVCKRGLGFHFSRSRKRNRAWVRSMVLASQKAIRAREKKSGKQDQQQQHQLRSQSTLLAMISTKCSKNAREAAKWRGMMDCKAAYPEDGAKGKKRSGRSNDTGIVHSHKKQRSGSRKGYQGQGAVGVSTFGYLSKALEVPV</sequence>
<dbReference type="AlphaFoldDB" id="B8LEB8"/>
<dbReference type="HOGENOM" id="CLU_887084_0_0_1"/>
<dbReference type="RefSeq" id="XP_002297366.1">
    <property type="nucleotide sequence ID" value="XM_002297330.1"/>
</dbReference>
<dbReference type="eggNOG" id="ENOG502RJP6">
    <property type="taxonomic scope" value="Eukaryota"/>
</dbReference>
<reference evidence="2 3" key="2">
    <citation type="journal article" date="2008" name="Nature">
        <title>The Phaeodactylum genome reveals the evolutionary history of diatom genomes.</title>
        <authorList>
            <person name="Bowler C."/>
            <person name="Allen A.E."/>
            <person name="Badger J.H."/>
            <person name="Grimwood J."/>
            <person name="Jabbari K."/>
            <person name="Kuo A."/>
            <person name="Maheswari U."/>
            <person name="Martens C."/>
            <person name="Maumus F."/>
            <person name="Otillar R.P."/>
            <person name="Rayko E."/>
            <person name="Salamov A."/>
            <person name="Vandepoele K."/>
            <person name="Beszteri B."/>
            <person name="Gruber A."/>
            <person name="Heijde M."/>
            <person name="Katinka M."/>
            <person name="Mock T."/>
            <person name="Valentin K."/>
            <person name="Verret F."/>
            <person name="Berges J.A."/>
            <person name="Brownlee C."/>
            <person name="Cadoret J.P."/>
            <person name="Chiovitti A."/>
            <person name="Choi C.J."/>
            <person name="Coesel S."/>
            <person name="De Martino A."/>
            <person name="Detter J.C."/>
            <person name="Durkin C."/>
            <person name="Falciatore A."/>
            <person name="Fournet J."/>
            <person name="Haruta M."/>
            <person name="Huysman M.J."/>
            <person name="Jenkins B.D."/>
            <person name="Jiroutova K."/>
            <person name="Jorgensen R.E."/>
            <person name="Joubert Y."/>
            <person name="Kaplan A."/>
            <person name="Kroger N."/>
            <person name="Kroth P.G."/>
            <person name="La Roche J."/>
            <person name="Lindquist E."/>
            <person name="Lommer M."/>
            <person name="Martin-Jezequel V."/>
            <person name="Lopez P.J."/>
            <person name="Lucas S."/>
            <person name="Mangogna M."/>
            <person name="McGinnis K."/>
            <person name="Medlin L.K."/>
            <person name="Montsant A."/>
            <person name="Oudot-Le Secq M.P."/>
            <person name="Napoli C."/>
            <person name="Obornik M."/>
            <person name="Parker M.S."/>
            <person name="Petit J.L."/>
            <person name="Porcel B.M."/>
            <person name="Poulsen N."/>
            <person name="Robison M."/>
            <person name="Rychlewski L."/>
            <person name="Rynearson T.A."/>
            <person name="Schmutz J."/>
            <person name="Shapiro H."/>
            <person name="Siaut M."/>
            <person name="Stanley M."/>
            <person name="Sussman M.R."/>
            <person name="Taylor A.R."/>
            <person name="Vardi A."/>
            <person name="von Dassow P."/>
            <person name="Vyverman W."/>
            <person name="Willis A."/>
            <person name="Wyrwicz L.S."/>
            <person name="Rokhsar D.S."/>
            <person name="Weissenbach J."/>
            <person name="Armbrust E.V."/>
            <person name="Green B.R."/>
            <person name="Van de Peer Y."/>
            <person name="Grigoriev I.V."/>
        </authorList>
    </citation>
    <scope>NUCLEOTIDE SEQUENCE [LARGE SCALE GENOMIC DNA]</scope>
    <source>
        <strain evidence="2 3">CCMP1335</strain>
    </source>
</reference>
<dbReference type="EMBL" id="DS999434">
    <property type="protein sequence ID" value="EED86329.1"/>
    <property type="molecule type" value="Genomic_DNA"/>
</dbReference>
<feature type="compositionally biased region" description="Polar residues" evidence="1">
    <location>
        <begin position="135"/>
        <end position="153"/>
    </location>
</feature>
<accession>B8LEB8</accession>
<keyword evidence="3" id="KW-1185">Reference proteome</keyword>